<dbReference type="AlphaFoldDB" id="A0AAV2H6P6"/>
<accession>A0AAV2H6P6</accession>
<proteinExistence type="predicted"/>
<sequence>MPNSLCNIIQNHRGRRFCEAHFKYCPSPQHSMYETICCTDACEGEFNCNMFFGHPYLGVKLPGIGLYMFAMLSHAVFWFIILALLEYRILQSFWAKVTYGALQIFCRRRHDVTQGASGTNTPSLIHFQTQNSFKLSVKDSFPFGFDRVVQDNSE</sequence>
<organism evidence="2 3">
    <name type="scientific">Lymnaea stagnalis</name>
    <name type="common">Great pond snail</name>
    <name type="synonym">Helix stagnalis</name>
    <dbReference type="NCBI Taxonomy" id="6523"/>
    <lineage>
        <taxon>Eukaryota</taxon>
        <taxon>Metazoa</taxon>
        <taxon>Spiralia</taxon>
        <taxon>Lophotrochozoa</taxon>
        <taxon>Mollusca</taxon>
        <taxon>Gastropoda</taxon>
        <taxon>Heterobranchia</taxon>
        <taxon>Euthyneura</taxon>
        <taxon>Panpulmonata</taxon>
        <taxon>Hygrophila</taxon>
        <taxon>Lymnaeoidea</taxon>
        <taxon>Lymnaeidae</taxon>
        <taxon>Lymnaea</taxon>
    </lineage>
</organism>
<keyword evidence="1" id="KW-0472">Membrane</keyword>
<dbReference type="EMBL" id="CAXITT010000042">
    <property type="protein sequence ID" value="CAL1529082.1"/>
    <property type="molecule type" value="Genomic_DNA"/>
</dbReference>
<reference evidence="2 3" key="1">
    <citation type="submission" date="2024-04" db="EMBL/GenBank/DDBJ databases">
        <authorList>
            <consortium name="Genoscope - CEA"/>
            <person name="William W."/>
        </authorList>
    </citation>
    <scope>NUCLEOTIDE SEQUENCE [LARGE SCALE GENOMIC DNA]</scope>
</reference>
<feature type="transmembrane region" description="Helical" evidence="1">
    <location>
        <begin position="64"/>
        <end position="85"/>
    </location>
</feature>
<evidence type="ECO:0000256" key="1">
    <source>
        <dbReference type="SAM" id="Phobius"/>
    </source>
</evidence>
<keyword evidence="1" id="KW-1133">Transmembrane helix</keyword>
<protein>
    <submittedName>
        <fullName evidence="2">Uncharacterized protein</fullName>
    </submittedName>
</protein>
<comment type="caution">
    <text evidence="2">The sequence shown here is derived from an EMBL/GenBank/DDBJ whole genome shotgun (WGS) entry which is preliminary data.</text>
</comment>
<dbReference type="Proteomes" id="UP001497497">
    <property type="component" value="Unassembled WGS sequence"/>
</dbReference>
<keyword evidence="3" id="KW-1185">Reference proteome</keyword>
<name>A0AAV2H6P6_LYMST</name>
<gene>
    <name evidence="2" type="ORF">GSLYS_00003237001</name>
</gene>
<evidence type="ECO:0000313" key="3">
    <source>
        <dbReference type="Proteomes" id="UP001497497"/>
    </source>
</evidence>
<keyword evidence="1" id="KW-0812">Transmembrane</keyword>
<evidence type="ECO:0000313" key="2">
    <source>
        <dbReference type="EMBL" id="CAL1529082.1"/>
    </source>
</evidence>